<accession>A0A380F9F6</accession>
<organism evidence="5 6">
    <name type="scientific">Staphylococcus gallinarum</name>
    <dbReference type="NCBI Taxonomy" id="1293"/>
    <lineage>
        <taxon>Bacteria</taxon>
        <taxon>Bacillati</taxon>
        <taxon>Bacillota</taxon>
        <taxon>Bacilli</taxon>
        <taxon>Bacillales</taxon>
        <taxon>Staphylococcaceae</taxon>
        <taxon>Staphylococcus</taxon>
    </lineage>
</organism>
<dbReference type="Gene3D" id="3.40.50.300">
    <property type="entry name" value="P-loop containing nucleotide triphosphate hydrolases"/>
    <property type="match status" value="1"/>
</dbReference>
<dbReference type="GO" id="GO:0005524">
    <property type="term" value="F:ATP binding"/>
    <property type="evidence" value="ECO:0007669"/>
    <property type="project" value="UniProtKB-KW"/>
</dbReference>
<keyword evidence="5" id="KW-0378">Hydrolase</keyword>
<dbReference type="InterPro" id="IPR003439">
    <property type="entry name" value="ABC_transporter-like_ATP-bd"/>
</dbReference>
<evidence type="ECO:0000256" key="3">
    <source>
        <dbReference type="ARBA" id="ARBA00022840"/>
    </source>
</evidence>
<keyword evidence="3 5" id="KW-0067">ATP-binding</keyword>
<dbReference type="Pfam" id="PF00005">
    <property type="entry name" value="ABC_tran"/>
    <property type="match status" value="1"/>
</dbReference>
<dbReference type="PANTHER" id="PTHR42711:SF17">
    <property type="entry name" value="ABC TRANSPORTER ATP-BINDING PROTEIN"/>
    <property type="match status" value="1"/>
</dbReference>
<keyword evidence="1" id="KW-0813">Transport</keyword>
<dbReference type="InterPro" id="IPR050763">
    <property type="entry name" value="ABC_transporter_ATP-binding"/>
</dbReference>
<keyword evidence="2" id="KW-0547">Nucleotide-binding</keyword>
<dbReference type="Proteomes" id="UP000255277">
    <property type="component" value="Unassembled WGS sequence"/>
</dbReference>
<sequence length="147" mass="16719">MICVENISKRFGKREVLKDITLNIEQGICTAFIGKNGAGKSTLIDIIIGNKQLDTGEIVDEDNLLNSQRMAILFQKTQFPKMLKVRELLELHQSFYKQVISIERFQEITQFDEGQLEQMADSLSGGQKRILDFALTLVGIPEFFDYG</sequence>
<reference evidence="5 6" key="1">
    <citation type="submission" date="2018-06" db="EMBL/GenBank/DDBJ databases">
        <authorList>
            <consortium name="Pathogen Informatics"/>
            <person name="Doyle S."/>
        </authorList>
    </citation>
    <scope>NUCLEOTIDE SEQUENCE [LARGE SCALE GENOMIC DNA]</scope>
    <source>
        <strain evidence="5 6">NCTC12195</strain>
    </source>
</reference>
<dbReference type="AlphaFoldDB" id="A0A380F9F6"/>
<evidence type="ECO:0000256" key="1">
    <source>
        <dbReference type="ARBA" id="ARBA00022448"/>
    </source>
</evidence>
<evidence type="ECO:0000256" key="2">
    <source>
        <dbReference type="ARBA" id="ARBA00022741"/>
    </source>
</evidence>
<dbReference type="EC" id="3.6.3.-" evidence="5"/>
<name>A0A380F9F6_STAGA</name>
<evidence type="ECO:0000313" key="5">
    <source>
        <dbReference type="EMBL" id="SUM30832.1"/>
    </source>
</evidence>
<dbReference type="SUPFAM" id="SSF52540">
    <property type="entry name" value="P-loop containing nucleoside triphosphate hydrolases"/>
    <property type="match status" value="1"/>
</dbReference>
<evidence type="ECO:0000313" key="6">
    <source>
        <dbReference type="Proteomes" id="UP000255277"/>
    </source>
</evidence>
<proteinExistence type="predicted"/>
<evidence type="ECO:0000259" key="4">
    <source>
        <dbReference type="Pfam" id="PF00005"/>
    </source>
</evidence>
<dbReference type="InterPro" id="IPR027417">
    <property type="entry name" value="P-loop_NTPase"/>
</dbReference>
<feature type="domain" description="ABC transporter" evidence="4">
    <location>
        <begin position="17"/>
        <end position="142"/>
    </location>
</feature>
<dbReference type="PANTHER" id="PTHR42711">
    <property type="entry name" value="ABC TRANSPORTER ATP-BINDING PROTEIN"/>
    <property type="match status" value="1"/>
</dbReference>
<dbReference type="GO" id="GO:0016887">
    <property type="term" value="F:ATP hydrolysis activity"/>
    <property type="evidence" value="ECO:0007669"/>
    <property type="project" value="InterPro"/>
</dbReference>
<protein>
    <submittedName>
        <fullName evidence="5">ABC transporter ATP-binding protein</fullName>
        <ecNumber evidence="5">3.6.3.-</ecNumber>
    </submittedName>
</protein>
<dbReference type="EMBL" id="UHDK01000001">
    <property type="protein sequence ID" value="SUM30832.1"/>
    <property type="molecule type" value="Genomic_DNA"/>
</dbReference>
<gene>
    <name evidence="5" type="primary">znuC_1</name>
    <name evidence="5" type="ORF">NCTC12195_00232</name>
</gene>